<dbReference type="InParanoid" id="G0EGK9"/>
<dbReference type="InterPro" id="IPR002934">
    <property type="entry name" value="Polymerase_NTP_transf_dom"/>
</dbReference>
<reference evidence="2 3" key="1">
    <citation type="journal article" date="2011" name="Stand. Genomic Sci.">
        <title>Complete genome sequence of the hyperthermophilic chemolithoautotroph Pyrolobus fumarii type strain (1A).</title>
        <authorList>
            <person name="Anderson I."/>
            <person name="Goker M."/>
            <person name="Nolan M."/>
            <person name="Lucas S."/>
            <person name="Hammon N."/>
            <person name="Deshpande S."/>
            <person name="Cheng J.F."/>
            <person name="Tapia R."/>
            <person name="Han C."/>
            <person name="Goodwin L."/>
            <person name="Pitluck S."/>
            <person name="Huntemann M."/>
            <person name="Liolios K."/>
            <person name="Ivanova N."/>
            <person name="Pagani I."/>
            <person name="Mavromatis K."/>
            <person name="Ovchinikova G."/>
            <person name="Pati A."/>
            <person name="Chen A."/>
            <person name="Palaniappan K."/>
            <person name="Land M."/>
            <person name="Hauser L."/>
            <person name="Brambilla E.M."/>
            <person name="Huber H."/>
            <person name="Yasawong M."/>
            <person name="Rohde M."/>
            <person name="Spring S."/>
            <person name="Abt B."/>
            <person name="Sikorski J."/>
            <person name="Wirth R."/>
            <person name="Detter J.C."/>
            <person name="Woyke T."/>
            <person name="Bristow J."/>
            <person name="Eisen J.A."/>
            <person name="Markowitz V."/>
            <person name="Hugenholtz P."/>
            <person name="Kyrpides N.C."/>
            <person name="Klenk H.P."/>
            <person name="Lapidus A."/>
        </authorList>
    </citation>
    <scope>NUCLEOTIDE SEQUENCE [LARGE SCALE GENOMIC DNA]</scope>
    <source>
        <strain evidence="3">DSM 11204 / 1A</strain>
    </source>
</reference>
<dbReference type="PANTHER" id="PTHR37030">
    <property type="entry name" value="NUCLEOTIDYLTRANSFERASE"/>
    <property type="match status" value="1"/>
</dbReference>
<gene>
    <name evidence="2" type="ordered locus">Pyrfu_0512</name>
</gene>
<dbReference type="InterPro" id="IPR043519">
    <property type="entry name" value="NT_sf"/>
</dbReference>
<dbReference type="Gene3D" id="3.30.460.10">
    <property type="entry name" value="Beta Polymerase, domain 2"/>
    <property type="match status" value="1"/>
</dbReference>
<dbReference type="Proteomes" id="UP000001037">
    <property type="component" value="Chromosome"/>
</dbReference>
<sequence length="109" mass="12537">MSRWVRYHFQHLRRWREYAEKVARAAAELVPGARVYVVGGVAEGRITVLSDIDILVVVPRGAKRRGLARDILLKAIDEHGLPWDAPVELHVVEEGEEGEYTRRPHIRLH</sequence>
<dbReference type="GO" id="GO:0016779">
    <property type="term" value="F:nucleotidyltransferase activity"/>
    <property type="evidence" value="ECO:0007669"/>
    <property type="project" value="InterPro"/>
</dbReference>
<dbReference type="OrthoDB" id="40412at2157"/>
<feature type="domain" description="Polymerase nucleotidyl transferase" evidence="1">
    <location>
        <begin position="20"/>
        <end position="85"/>
    </location>
</feature>
<name>G0EGK9_PYRF1</name>
<keyword evidence="3" id="KW-1185">Reference proteome</keyword>
<dbReference type="EMBL" id="CP002838">
    <property type="protein sequence ID" value="AEM38383.1"/>
    <property type="molecule type" value="Genomic_DNA"/>
</dbReference>
<organism evidence="2 3">
    <name type="scientific">Pyrolobus fumarii (strain DSM 11204 / 1A)</name>
    <dbReference type="NCBI Taxonomy" id="694429"/>
    <lineage>
        <taxon>Archaea</taxon>
        <taxon>Thermoproteota</taxon>
        <taxon>Thermoprotei</taxon>
        <taxon>Desulfurococcales</taxon>
        <taxon>Pyrodictiaceae</taxon>
        <taxon>Pyrolobus</taxon>
    </lineage>
</organism>
<dbReference type="RefSeq" id="WP_014026060.1">
    <property type="nucleotide sequence ID" value="NC_015931.1"/>
</dbReference>
<dbReference type="KEGG" id="pfm:Pyrfu_0512"/>
<dbReference type="PANTHER" id="PTHR37030:SF3">
    <property type="entry name" value="POLYMERASE NUCLEOTIDYL TRANSFERASE DOMAIN-CONTAINING PROTEIN"/>
    <property type="match status" value="1"/>
</dbReference>
<accession>G0EGK9</accession>
<dbReference type="eggNOG" id="arCOG01205">
    <property type="taxonomic scope" value="Archaea"/>
</dbReference>
<dbReference type="AlphaFoldDB" id="G0EGK9"/>
<protein>
    <submittedName>
        <fullName evidence="2">DNA polymerase beta domain protein region</fullName>
    </submittedName>
</protein>
<dbReference type="SUPFAM" id="SSF81301">
    <property type="entry name" value="Nucleotidyltransferase"/>
    <property type="match status" value="1"/>
</dbReference>
<dbReference type="CDD" id="cd05403">
    <property type="entry name" value="NT_KNTase_like"/>
    <property type="match status" value="1"/>
</dbReference>
<proteinExistence type="predicted"/>
<evidence type="ECO:0000259" key="1">
    <source>
        <dbReference type="Pfam" id="PF01909"/>
    </source>
</evidence>
<dbReference type="GeneID" id="11140159"/>
<dbReference type="Pfam" id="PF01909">
    <property type="entry name" value="NTP_transf_2"/>
    <property type="match status" value="1"/>
</dbReference>
<evidence type="ECO:0000313" key="2">
    <source>
        <dbReference type="EMBL" id="AEM38383.1"/>
    </source>
</evidence>
<dbReference type="HOGENOM" id="CLU_159724_1_0_2"/>
<evidence type="ECO:0000313" key="3">
    <source>
        <dbReference type="Proteomes" id="UP000001037"/>
    </source>
</evidence>